<feature type="domain" description="Methyltransferase" evidence="1">
    <location>
        <begin position="75"/>
        <end position="166"/>
    </location>
</feature>
<dbReference type="AlphaFoldDB" id="A0A1W9YQB9"/>
<dbReference type="STRING" id="564198.BST17_24580"/>
<keyword evidence="3" id="KW-1185">Reference proteome</keyword>
<name>A0A1W9YQB9_MYCBA</name>
<proteinExistence type="predicted"/>
<comment type="caution">
    <text evidence="2">The sequence shown here is derived from an EMBL/GenBank/DDBJ whole genome shotgun (WGS) entry which is preliminary data.</text>
</comment>
<dbReference type="OrthoDB" id="4125239at2"/>
<dbReference type="CDD" id="cd02440">
    <property type="entry name" value="AdoMet_MTases"/>
    <property type="match status" value="1"/>
</dbReference>
<evidence type="ECO:0000259" key="1">
    <source>
        <dbReference type="Pfam" id="PF13649"/>
    </source>
</evidence>
<accession>A0A1W9YQB9</accession>
<dbReference type="RefSeq" id="WP_083061516.1">
    <property type="nucleotide sequence ID" value="NZ_JACKVM010000001.1"/>
</dbReference>
<dbReference type="InterPro" id="IPR041698">
    <property type="entry name" value="Methyltransf_25"/>
</dbReference>
<dbReference type="EMBL" id="MVHJ01000032">
    <property type="protein sequence ID" value="ORA02214.1"/>
    <property type="molecule type" value="Genomic_DNA"/>
</dbReference>
<reference evidence="2 3" key="1">
    <citation type="submission" date="2017-02" db="EMBL/GenBank/DDBJ databases">
        <title>The new phylogeny of genus Mycobacterium.</title>
        <authorList>
            <person name="Tortoli E."/>
            <person name="Trovato A."/>
            <person name="Cirillo D.M."/>
        </authorList>
    </citation>
    <scope>NUCLEOTIDE SEQUENCE [LARGE SCALE GENOMIC DNA]</scope>
    <source>
        <strain evidence="2 3">DSM 45578</strain>
    </source>
</reference>
<dbReference type="GO" id="GO:0008168">
    <property type="term" value="F:methyltransferase activity"/>
    <property type="evidence" value="ECO:0007669"/>
    <property type="project" value="UniProtKB-KW"/>
</dbReference>
<dbReference type="SUPFAM" id="SSF53335">
    <property type="entry name" value="S-adenosyl-L-methionine-dependent methyltransferases"/>
    <property type="match status" value="1"/>
</dbReference>
<evidence type="ECO:0000313" key="2">
    <source>
        <dbReference type="EMBL" id="ORA02214.1"/>
    </source>
</evidence>
<gene>
    <name evidence="2" type="ORF">BST17_24580</name>
</gene>
<protein>
    <submittedName>
        <fullName evidence="2">Methyltransferase type 11</fullName>
    </submittedName>
</protein>
<dbReference type="Pfam" id="PF13649">
    <property type="entry name" value="Methyltransf_25"/>
    <property type="match status" value="1"/>
</dbReference>
<dbReference type="GO" id="GO:0032259">
    <property type="term" value="P:methylation"/>
    <property type="evidence" value="ECO:0007669"/>
    <property type="project" value="UniProtKB-KW"/>
</dbReference>
<dbReference type="Gene3D" id="3.40.50.150">
    <property type="entry name" value="Vaccinia Virus protein VP39"/>
    <property type="match status" value="1"/>
</dbReference>
<dbReference type="InterPro" id="IPR029063">
    <property type="entry name" value="SAM-dependent_MTases_sf"/>
</dbReference>
<dbReference type="Proteomes" id="UP000192366">
    <property type="component" value="Unassembled WGS sequence"/>
</dbReference>
<sequence>MTGIEDMPRGGPHASCLDRLLWTGRQEYLDRTDVDPSVKRSVVDALDWTGRVFGNHEQYAHLALAEIAEVPDPRILELGAGHGRLSATLLEAHPSAHVTVTDIEADSVAAMVAGPLGAHPRATVRTMDATAIDAPDAGFALAVFALSLHHLPPAAAAAVLAEGTRVADKLLIIDLPRPPAPLHVLRLASMLPLAPFIPFVHDGLISSLRSYSPAALRALADHAGVDIELRSSLFGPQIAIATRV</sequence>
<organism evidence="2 3">
    <name type="scientific">Mycolicibacterium bacteremicum</name>
    <name type="common">Mycobacterium bacteremicum</name>
    <dbReference type="NCBI Taxonomy" id="564198"/>
    <lineage>
        <taxon>Bacteria</taxon>
        <taxon>Bacillati</taxon>
        <taxon>Actinomycetota</taxon>
        <taxon>Actinomycetes</taxon>
        <taxon>Mycobacteriales</taxon>
        <taxon>Mycobacteriaceae</taxon>
        <taxon>Mycolicibacterium</taxon>
    </lineage>
</organism>
<evidence type="ECO:0000313" key="3">
    <source>
        <dbReference type="Proteomes" id="UP000192366"/>
    </source>
</evidence>
<keyword evidence="2" id="KW-0808">Transferase</keyword>
<keyword evidence="2" id="KW-0489">Methyltransferase</keyword>